<keyword evidence="10" id="KW-1185">Reference proteome</keyword>
<dbReference type="PANTHER" id="PTHR12558:SF10">
    <property type="entry name" value="CELL DIVISION CYCLE PROTEIN 23 HOMOLOG"/>
    <property type="match status" value="1"/>
</dbReference>
<evidence type="ECO:0000259" key="8">
    <source>
        <dbReference type="Pfam" id="PF04049"/>
    </source>
</evidence>
<feature type="repeat" description="TPR" evidence="7">
    <location>
        <begin position="333"/>
        <end position="366"/>
    </location>
</feature>
<keyword evidence="2" id="KW-0677">Repeat</keyword>
<evidence type="ECO:0000313" key="10">
    <source>
        <dbReference type="Proteomes" id="UP000780801"/>
    </source>
</evidence>
<dbReference type="Pfam" id="PF04049">
    <property type="entry name" value="ANAPC8"/>
    <property type="match status" value="1"/>
</dbReference>
<dbReference type="InterPro" id="IPR007192">
    <property type="entry name" value="APC8"/>
</dbReference>
<dbReference type="InterPro" id="IPR019734">
    <property type="entry name" value="TPR_rpt"/>
</dbReference>
<dbReference type="GO" id="GO:0016567">
    <property type="term" value="P:protein ubiquitination"/>
    <property type="evidence" value="ECO:0007669"/>
    <property type="project" value="TreeGrafter"/>
</dbReference>
<dbReference type="Pfam" id="PF13181">
    <property type="entry name" value="TPR_8"/>
    <property type="match status" value="2"/>
</dbReference>
<dbReference type="Gene3D" id="1.25.40.10">
    <property type="entry name" value="Tetratricopeptide repeat domain"/>
    <property type="match status" value="3"/>
</dbReference>
<keyword evidence="1" id="KW-0132">Cell division</keyword>
<evidence type="ECO:0000313" key="9">
    <source>
        <dbReference type="EMBL" id="KAF9586663.1"/>
    </source>
</evidence>
<comment type="caution">
    <text evidence="9">The sequence shown here is derived from an EMBL/GenBank/DDBJ whole genome shotgun (WGS) entry which is preliminary data.</text>
</comment>
<dbReference type="GO" id="GO:0005680">
    <property type="term" value="C:anaphase-promoting complex"/>
    <property type="evidence" value="ECO:0007669"/>
    <property type="project" value="InterPro"/>
</dbReference>
<dbReference type="Proteomes" id="UP000780801">
    <property type="component" value="Unassembled WGS sequence"/>
</dbReference>
<keyword evidence="3" id="KW-0498">Mitosis</keyword>
<evidence type="ECO:0000256" key="3">
    <source>
        <dbReference type="ARBA" id="ARBA00022776"/>
    </source>
</evidence>
<gene>
    <name evidence="9" type="primary">CDC23_2</name>
    <name evidence="9" type="ORF">BGW38_010664</name>
</gene>
<dbReference type="Pfam" id="PF13432">
    <property type="entry name" value="TPR_16"/>
    <property type="match status" value="1"/>
</dbReference>
<dbReference type="OrthoDB" id="10262026at2759"/>
<dbReference type="AlphaFoldDB" id="A0A9P6G3P9"/>
<dbReference type="SMART" id="SM00028">
    <property type="entry name" value="TPR"/>
    <property type="match status" value="7"/>
</dbReference>
<dbReference type="GO" id="GO:0051301">
    <property type="term" value="P:cell division"/>
    <property type="evidence" value="ECO:0007669"/>
    <property type="project" value="UniProtKB-KW"/>
</dbReference>
<evidence type="ECO:0000256" key="7">
    <source>
        <dbReference type="PROSITE-ProRule" id="PRU00339"/>
    </source>
</evidence>
<dbReference type="PROSITE" id="PS50005">
    <property type="entry name" value="TPR"/>
    <property type="match status" value="3"/>
</dbReference>
<dbReference type="EMBL" id="JAABOA010000009">
    <property type="protein sequence ID" value="KAF9586663.1"/>
    <property type="molecule type" value="Genomic_DNA"/>
</dbReference>
<evidence type="ECO:0000256" key="6">
    <source>
        <dbReference type="ARBA" id="ARBA00023306"/>
    </source>
</evidence>
<dbReference type="PANTHER" id="PTHR12558">
    <property type="entry name" value="CELL DIVISION CYCLE 16,23,27"/>
    <property type="match status" value="1"/>
</dbReference>
<dbReference type="GO" id="GO:0031145">
    <property type="term" value="P:anaphase-promoting complex-dependent catabolic process"/>
    <property type="evidence" value="ECO:0007669"/>
    <property type="project" value="TreeGrafter"/>
</dbReference>
<feature type="repeat" description="TPR" evidence="7">
    <location>
        <begin position="367"/>
        <end position="400"/>
    </location>
</feature>
<evidence type="ECO:0000256" key="1">
    <source>
        <dbReference type="ARBA" id="ARBA00022618"/>
    </source>
</evidence>
<proteinExistence type="predicted"/>
<organism evidence="9 10">
    <name type="scientific">Lunasporangiospora selenospora</name>
    <dbReference type="NCBI Taxonomy" id="979761"/>
    <lineage>
        <taxon>Eukaryota</taxon>
        <taxon>Fungi</taxon>
        <taxon>Fungi incertae sedis</taxon>
        <taxon>Mucoromycota</taxon>
        <taxon>Mortierellomycotina</taxon>
        <taxon>Mortierellomycetes</taxon>
        <taxon>Mortierellales</taxon>
        <taxon>Mortierellaceae</taxon>
        <taxon>Lunasporangiospora</taxon>
    </lineage>
</organism>
<dbReference type="GO" id="GO:0045842">
    <property type="term" value="P:positive regulation of mitotic metaphase/anaphase transition"/>
    <property type="evidence" value="ECO:0007669"/>
    <property type="project" value="TreeGrafter"/>
</dbReference>
<protein>
    <submittedName>
        <fullName evidence="9">Anaphase-promoting complex subunit 23</fullName>
    </submittedName>
</protein>
<sequence length="568" mass="65200">MDAATWTALVRSLPEEEIRVALRQAIRACNERGLYFSARWAAETLNGLPMNIAKVDGDRESGTSRSISLTTTRWSDSLEIISLLDPQSANDLETDIYLMAKTFFDLKEFDRAAATLEQCSSNKSRFLRLYSKYLASAAYQLKLLSICAGEKRREQDTREVLGSRDNSSAENKELDRIEAELSEKYHEGTLDSFCKYLYGLVLLRRQRKNQAVTVLIESATVMIRELPVNFMTAFMLSHVSNEHFNRQEDILDMLDDLAEVFPASPFLMAERALALFNGGDHPESIDIFEGLVKDHPYRLDSMDIYSNVLFVTENRTKLSELARRCAMTDIHRPETCCIIGNYYSMKGEHKKAVVYFKKALRLNRGYSAAWTLLGHEYLEMKSTYAAVEAYRRAVDYNHKDYRAWNGLGQAYEVLKMHCYALTYYQRATSLKPYDGRMWCAMAECYEFLDQDTAAIQCYTRALSVSSQEKMALIKLPKLYKKIGDTAKAVYYFRKSLDHLRENQIDSEDTSEACLFLAEYEREEGNLIAASDYATEALRCSSEQHQEDAKALLRDIRSVQESRDMDEAE</sequence>
<accession>A0A9P6G3P9</accession>
<dbReference type="SUPFAM" id="SSF48452">
    <property type="entry name" value="TPR-like"/>
    <property type="match status" value="3"/>
</dbReference>
<evidence type="ECO:0000256" key="4">
    <source>
        <dbReference type="ARBA" id="ARBA00022786"/>
    </source>
</evidence>
<reference evidence="9" key="1">
    <citation type="journal article" date="2020" name="Fungal Divers.">
        <title>Resolving the Mortierellaceae phylogeny through synthesis of multi-gene phylogenetics and phylogenomics.</title>
        <authorList>
            <person name="Vandepol N."/>
            <person name="Liber J."/>
            <person name="Desiro A."/>
            <person name="Na H."/>
            <person name="Kennedy M."/>
            <person name="Barry K."/>
            <person name="Grigoriev I.V."/>
            <person name="Miller A.N."/>
            <person name="O'Donnell K."/>
            <person name="Stajich J.E."/>
            <person name="Bonito G."/>
        </authorList>
    </citation>
    <scope>NUCLEOTIDE SEQUENCE</scope>
    <source>
        <strain evidence="9">KOD1015</strain>
    </source>
</reference>
<keyword evidence="4" id="KW-0833">Ubl conjugation pathway</keyword>
<evidence type="ECO:0000256" key="5">
    <source>
        <dbReference type="ARBA" id="ARBA00022803"/>
    </source>
</evidence>
<evidence type="ECO:0000256" key="2">
    <source>
        <dbReference type="ARBA" id="ARBA00022737"/>
    </source>
</evidence>
<name>A0A9P6G3P9_9FUNG</name>
<feature type="domain" description="Cdc23" evidence="8">
    <location>
        <begin position="17"/>
        <end position="219"/>
    </location>
</feature>
<keyword evidence="5 7" id="KW-0802">TPR repeat</keyword>
<feature type="repeat" description="TPR" evidence="7">
    <location>
        <begin position="401"/>
        <end position="434"/>
    </location>
</feature>
<keyword evidence="6" id="KW-0131">Cell cycle</keyword>
<dbReference type="InterPro" id="IPR011990">
    <property type="entry name" value="TPR-like_helical_dom_sf"/>
</dbReference>